<keyword evidence="2" id="KW-1185">Reference proteome</keyword>
<protein>
    <submittedName>
        <fullName evidence="1">Uncharacterized protein</fullName>
    </submittedName>
</protein>
<accession>A0A916XFU8</accession>
<reference evidence="1" key="1">
    <citation type="journal article" date="2014" name="Int. J. Syst. Evol. Microbiol.">
        <title>Complete genome sequence of Corynebacterium casei LMG S-19264T (=DSM 44701T), isolated from a smear-ripened cheese.</title>
        <authorList>
            <consortium name="US DOE Joint Genome Institute (JGI-PGF)"/>
            <person name="Walter F."/>
            <person name="Albersmeier A."/>
            <person name="Kalinowski J."/>
            <person name="Ruckert C."/>
        </authorList>
    </citation>
    <scope>NUCLEOTIDE SEQUENCE</scope>
    <source>
        <strain evidence="1">CGMCC 1.15478</strain>
    </source>
</reference>
<dbReference type="EMBL" id="BMJH01000002">
    <property type="protein sequence ID" value="GGC67505.1"/>
    <property type="molecule type" value="Genomic_DNA"/>
</dbReference>
<dbReference type="AlphaFoldDB" id="A0A916XFU8"/>
<evidence type="ECO:0000313" key="2">
    <source>
        <dbReference type="Proteomes" id="UP000641514"/>
    </source>
</evidence>
<evidence type="ECO:0000313" key="1">
    <source>
        <dbReference type="EMBL" id="GGC67505.1"/>
    </source>
</evidence>
<proteinExistence type="predicted"/>
<name>A0A916XFU8_9ACTN</name>
<gene>
    <name evidence="1" type="ORF">GCM10011410_20240</name>
</gene>
<dbReference type="Proteomes" id="UP000641514">
    <property type="component" value="Unassembled WGS sequence"/>
</dbReference>
<comment type="caution">
    <text evidence="1">The sequence shown here is derived from an EMBL/GenBank/DDBJ whole genome shotgun (WGS) entry which is preliminary data.</text>
</comment>
<reference evidence="1" key="2">
    <citation type="submission" date="2020-09" db="EMBL/GenBank/DDBJ databases">
        <authorList>
            <person name="Sun Q."/>
            <person name="Zhou Y."/>
        </authorList>
    </citation>
    <scope>NUCLEOTIDE SEQUENCE</scope>
    <source>
        <strain evidence="1">CGMCC 1.15478</strain>
    </source>
</reference>
<sequence length="61" mass="6469">MRPVAVSLIEGNGVFAQGHVFSPGVTWARVALWCARDGVVDSTEPVTRGVSWVADGVLDTE</sequence>
<organism evidence="1 2">
    <name type="scientific">Hoyosella rhizosphaerae</name>
    <dbReference type="NCBI Taxonomy" id="1755582"/>
    <lineage>
        <taxon>Bacteria</taxon>
        <taxon>Bacillati</taxon>
        <taxon>Actinomycetota</taxon>
        <taxon>Actinomycetes</taxon>
        <taxon>Mycobacteriales</taxon>
        <taxon>Hoyosellaceae</taxon>
        <taxon>Hoyosella</taxon>
    </lineage>
</organism>